<protein>
    <submittedName>
        <fullName evidence="4">tRNA1(Val) A37 N6-methylase TrmN6</fullName>
    </submittedName>
</protein>
<dbReference type="GO" id="GO:0003676">
    <property type="term" value="F:nucleic acid binding"/>
    <property type="evidence" value="ECO:0007669"/>
    <property type="project" value="InterPro"/>
</dbReference>
<comment type="caution">
    <text evidence="4">The sequence shown here is derived from an EMBL/GenBank/DDBJ whole genome shotgun (WGS) entry which is preliminary data.</text>
</comment>
<dbReference type="GO" id="GO:0008170">
    <property type="term" value="F:N-methyltransferase activity"/>
    <property type="evidence" value="ECO:0007669"/>
    <property type="project" value="UniProtKB-ARBA"/>
</dbReference>
<evidence type="ECO:0000313" key="5">
    <source>
        <dbReference type="Proteomes" id="UP000295696"/>
    </source>
</evidence>
<dbReference type="RefSeq" id="WP_243652041.1">
    <property type="nucleotide sequence ID" value="NZ_CBDUOC010000051.1"/>
</dbReference>
<evidence type="ECO:0000313" key="4">
    <source>
        <dbReference type="EMBL" id="TCS58482.1"/>
    </source>
</evidence>
<dbReference type="EMBL" id="SLZU01000025">
    <property type="protein sequence ID" value="TCS58482.1"/>
    <property type="molecule type" value="Genomic_DNA"/>
</dbReference>
<name>A0A4R3J3T6_9RHOB</name>
<dbReference type="GO" id="GO:0032259">
    <property type="term" value="P:methylation"/>
    <property type="evidence" value="ECO:0007669"/>
    <property type="project" value="UniProtKB-KW"/>
</dbReference>
<keyword evidence="2" id="KW-0949">S-adenosyl-L-methionine</keyword>
<dbReference type="Proteomes" id="UP000295696">
    <property type="component" value="Unassembled WGS sequence"/>
</dbReference>
<gene>
    <name evidence="4" type="ORF">EDD52_12541</name>
</gene>
<reference evidence="4 5" key="1">
    <citation type="submission" date="2019-03" db="EMBL/GenBank/DDBJ databases">
        <title>Genomic Encyclopedia of Type Strains, Phase IV (KMG-IV): sequencing the most valuable type-strain genomes for metagenomic binning, comparative biology and taxonomic classification.</title>
        <authorList>
            <person name="Goeker M."/>
        </authorList>
    </citation>
    <scope>NUCLEOTIDE SEQUENCE [LARGE SCALE GENOMIC DNA]</scope>
    <source>
        <strain evidence="4 5">DSM 104836</strain>
    </source>
</reference>
<sequence length="251" mass="26953">MTVELSRDAFLGGKVHLYQPVDGYRAGIDPVLLAASIEATAGESVLELGCGAGPVLCCLGARVPGLALVGVEIQPFYADLARRNLAENGMDGQVLAADLSALPKELLARQFDHVAANPPYFRTGARSEAADEGREVALAARVPLSEWVNAAARRLKPRGQVTFIQRVERLPELLTAMQARLGSLQVLPLAPRQGREPRLILVRGRKGGRADFRLHAPVLLHRGVQHESDGDDYAPAIAEVLRHGAALNFPS</sequence>
<evidence type="ECO:0000256" key="1">
    <source>
        <dbReference type="ARBA" id="ARBA00022603"/>
    </source>
</evidence>
<keyword evidence="1 4" id="KW-0489">Methyltransferase</keyword>
<dbReference type="PROSITE" id="PS00092">
    <property type="entry name" value="N6_MTASE"/>
    <property type="match status" value="1"/>
</dbReference>
<dbReference type="Gene3D" id="3.40.50.150">
    <property type="entry name" value="Vaccinia Virus protein VP39"/>
    <property type="match status" value="1"/>
</dbReference>
<dbReference type="InterPro" id="IPR050210">
    <property type="entry name" value="tRNA_Adenine-N(6)_MTase"/>
</dbReference>
<dbReference type="InterPro" id="IPR029063">
    <property type="entry name" value="SAM-dependent_MTases_sf"/>
</dbReference>
<dbReference type="PANTHER" id="PTHR47739:SF1">
    <property type="entry name" value="TRNA1(VAL) (ADENINE(37)-N6)-METHYLTRANSFERASE"/>
    <property type="match status" value="1"/>
</dbReference>
<keyword evidence="1 4" id="KW-0808">Transferase</keyword>
<proteinExistence type="predicted"/>
<dbReference type="InterPro" id="IPR002052">
    <property type="entry name" value="DNA_methylase_N6_adenine_CS"/>
</dbReference>
<dbReference type="GO" id="GO:0008757">
    <property type="term" value="F:S-adenosylmethionine-dependent methyltransferase activity"/>
    <property type="evidence" value="ECO:0007669"/>
    <property type="project" value="UniProtKB-ARBA"/>
</dbReference>
<keyword evidence="5" id="KW-1185">Reference proteome</keyword>
<dbReference type="CDD" id="cd02440">
    <property type="entry name" value="AdoMet_MTases"/>
    <property type="match status" value="1"/>
</dbReference>
<evidence type="ECO:0000256" key="2">
    <source>
        <dbReference type="ARBA" id="ARBA00022691"/>
    </source>
</evidence>
<dbReference type="SUPFAM" id="SSF53335">
    <property type="entry name" value="S-adenosyl-L-methionine-dependent methyltransferases"/>
    <property type="match status" value="1"/>
</dbReference>
<evidence type="ECO:0000259" key="3">
    <source>
        <dbReference type="Pfam" id="PF05175"/>
    </source>
</evidence>
<organism evidence="4 5">
    <name type="scientific">Primorskyibacter sedentarius</name>
    <dbReference type="NCBI Taxonomy" id="745311"/>
    <lineage>
        <taxon>Bacteria</taxon>
        <taxon>Pseudomonadati</taxon>
        <taxon>Pseudomonadota</taxon>
        <taxon>Alphaproteobacteria</taxon>
        <taxon>Rhodobacterales</taxon>
        <taxon>Roseobacteraceae</taxon>
        <taxon>Primorskyibacter</taxon>
    </lineage>
</organism>
<dbReference type="InterPro" id="IPR007848">
    <property type="entry name" value="Small_mtfrase_dom"/>
</dbReference>
<accession>A0A4R3J3T6</accession>
<feature type="domain" description="Methyltransferase small" evidence="3">
    <location>
        <begin position="32"/>
        <end position="165"/>
    </location>
</feature>
<dbReference type="PANTHER" id="PTHR47739">
    <property type="entry name" value="TRNA1(VAL) (ADENINE(37)-N6)-METHYLTRANSFERASE"/>
    <property type="match status" value="1"/>
</dbReference>
<dbReference type="AlphaFoldDB" id="A0A4R3J3T6"/>
<dbReference type="Pfam" id="PF05175">
    <property type="entry name" value="MTS"/>
    <property type="match status" value="1"/>
</dbReference>